<dbReference type="Proteomes" id="UP001596472">
    <property type="component" value="Unassembled WGS sequence"/>
</dbReference>
<reference evidence="3" key="1">
    <citation type="journal article" date="2019" name="Int. J. Syst. Evol. Microbiol.">
        <title>The Global Catalogue of Microorganisms (GCM) 10K type strain sequencing project: providing services to taxonomists for standard genome sequencing and annotation.</title>
        <authorList>
            <consortium name="The Broad Institute Genomics Platform"/>
            <consortium name="The Broad Institute Genome Sequencing Center for Infectious Disease"/>
            <person name="Wu L."/>
            <person name="Ma J."/>
        </authorList>
    </citation>
    <scope>NUCLEOTIDE SEQUENCE [LARGE SCALE GENOMIC DNA]</scope>
    <source>
        <strain evidence="3">CGMCC 4.1467</strain>
    </source>
</reference>
<protein>
    <submittedName>
        <fullName evidence="2">RHS repeat-associated core domain-containing protein</fullName>
    </submittedName>
</protein>
<accession>A0ABW2LCV1</accession>
<keyword evidence="1" id="KW-0812">Transmembrane</keyword>
<feature type="non-terminal residue" evidence="2">
    <location>
        <position position="1"/>
    </location>
</feature>
<comment type="caution">
    <text evidence="2">The sequence shown here is derived from an EMBL/GenBank/DDBJ whole genome shotgun (WGS) entry which is preliminary data.</text>
</comment>
<evidence type="ECO:0000256" key="1">
    <source>
        <dbReference type="SAM" id="Phobius"/>
    </source>
</evidence>
<feature type="transmembrane region" description="Helical" evidence="1">
    <location>
        <begin position="107"/>
        <end position="140"/>
    </location>
</feature>
<evidence type="ECO:0000313" key="2">
    <source>
        <dbReference type="EMBL" id="MFC7339380.1"/>
    </source>
</evidence>
<dbReference type="RefSeq" id="WP_379716081.1">
    <property type="nucleotide sequence ID" value="NZ_JBHTBS010000015.1"/>
</dbReference>
<organism evidence="2 3">
    <name type="scientific">Haloferula chungangensis</name>
    <dbReference type="NCBI Taxonomy" id="1048331"/>
    <lineage>
        <taxon>Bacteria</taxon>
        <taxon>Pseudomonadati</taxon>
        <taxon>Verrucomicrobiota</taxon>
        <taxon>Verrucomicrobiia</taxon>
        <taxon>Verrucomicrobiales</taxon>
        <taxon>Verrucomicrobiaceae</taxon>
        <taxon>Haloferula</taxon>
    </lineage>
</organism>
<evidence type="ECO:0000313" key="3">
    <source>
        <dbReference type="Proteomes" id="UP001596472"/>
    </source>
</evidence>
<sequence length="299" mass="32494">DGVLQARYDYDAYGKRMTITQSAGYLGGCDFGYTGHFTRTALVAGKTELVLAHYRAYDPALGRWLSEDAGGEWDGIHLFAFVGGDALNYVDPLGLFKMNWREFGKGFVIGLVVGAAVTTALMFAPVVIAATATVALAGVGVVQGIRIVNNWDCMSDDDKSNVTGNLLGGMVGGGLPGVRPGTSFGYLKGTNRGPQPTAFSHAVARKHFKAMGVKEGKGFSSAGLRGRRLTVTLCPEVDITCTTNQRAERPTQRVIRWLEFLGSRIECHPFTECRFRGAPAHHWRLIWEAGVHKRLVVRK</sequence>
<dbReference type="NCBIfam" id="TIGR03696">
    <property type="entry name" value="Rhs_assc_core"/>
    <property type="match status" value="1"/>
</dbReference>
<dbReference type="EMBL" id="JBHTBS010000015">
    <property type="protein sequence ID" value="MFC7339380.1"/>
    <property type="molecule type" value="Genomic_DNA"/>
</dbReference>
<gene>
    <name evidence="2" type="ORF">ACFQY0_19465</name>
</gene>
<dbReference type="InterPro" id="IPR022385">
    <property type="entry name" value="Rhs_assc_core"/>
</dbReference>
<keyword evidence="1" id="KW-0472">Membrane</keyword>
<name>A0ABW2LCV1_9BACT</name>
<dbReference type="Gene3D" id="2.180.10.10">
    <property type="entry name" value="RHS repeat-associated core"/>
    <property type="match status" value="1"/>
</dbReference>
<keyword evidence="1" id="KW-1133">Transmembrane helix</keyword>
<proteinExistence type="predicted"/>
<keyword evidence="3" id="KW-1185">Reference proteome</keyword>